<keyword evidence="1" id="KW-0175">Coiled coil</keyword>
<feature type="region of interest" description="Disordered" evidence="2">
    <location>
        <begin position="1"/>
        <end position="57"/>
    </location>
</feature>
<feature type="region of interest" description="Disordered" evidence="2">
    <location>
        <begin position="70"/>
        <end position="109"/>
    </location>
</feature>
<reference evidence="3" key="1">
    <citation type="journal article" date="2022" name="Int. J. Mol. Sci.">
        <title>Draft Genome of Tanacetum Coccineum: Genomic Comparison of Closely Related Tanacetum-Family Plants.</title>
        <authorList>
            <person name="Yamashiro T."/>
            <person name="Shiraishi A."/>
            <person name="Nakayama K."/>
            <person name="Satake H."/>
        </authorList>
    </citation>
    <scope>NUCLEOTIDE SEQUENCE</scope>
</reference>
<feature type="region of interest" description="Disordered" evidence="2">
    <location>
        <begin position="289"/>
        <end position="310"/>
    </location>
</feature>
<gene>
    <name evidence="3" type="ORF">Tco_1122191</name>
</gene>
<dbReference type="EMBL" id="BQNB010021375">
    <property type="protein sequence ID" value="GJU05761.1"/>
    <property type="molecule type" value="Genomic_DNA"/>
</dbReference>
<feature type="coiled-coil region" evidence="1">
    <location>
        <begin position="335"/>
        <end position="365"/>
    </location>
</feature>
<reference evidence="3" key="2">
    <citation type="submission" date="2022-01" db="EMBL/GenBank/DDBJ databases">
        <authorList>
            <person name="Yamashiro T."/>
            <person name="Shiraishi A."/>
            <person name="Satake H."/>
            <person name="Nakayama K."/>
        </authorList>
    </citation>
    <scope>NUCLEOTIDE SEQUENCE</scope>
</reference>
<accession>A0ABQ5J0C4</accession>
<feature type="compositionally biased region" description="Low complexity" evidence="2">
    <location>
        <begin position="289"/>
        <end position="307"/>
    </location>
</feature>
<feature type="coiled-coil region" evidence="1">
    <location>
        <begin position="119"/>
        <end position="160"/>
    </location>
</feature>
<evidence type="ECO:0000256" key="2">
    <source>
        <dbReference type="SAM" id="MobiDB-lite"/>
    </source>
</evidence>
<evidence type="ECO:0000256" key="1">
    <source>
        <dbReference type="SAM" id="Coils"/>
    </source>
</evidence>
<dbReference type="Proteomes" id="UP001151760">
    <property type="component" value="Unassembled WGS sequence"/>
</dbReference>
<name>A0ABQ5J0C4_9ASTR</name>
<sequence>MGKGSANPADPYHTPTFIQPSLQPQKTQKPRKPKRKDNQIPQSSNPSDNVADKAVHKELGDSLVRAVTTASSLEAEQDSGNITKTRSKATPNESSSLGTTLGGGPRGNTLQTDEDRLKLKELMELCTNLQNRVLNLEKTKTTQANEIASLKRRVKKLKKKNRLRNHKIKRLYKVGLTAMVESSRDKESLGEDASKQGRINAIDADDDITLVSVQDNTDKEMFDVDALNGEEVFVVRQNENVVEEVVDVAQVSTAATTVTITTKEITLAQALEALKTSKPKVKGIVFQEPSESTTTKSTPTISSQQSQDKGKGIMIEEPVKPMKKKDLIRLDEEVALKLQAEFDEEERLAREKAEKEKEANIALIETWDDIQAKIDVDHQLAERLQAQEQEELSVEEKATLFQQLLEKRRKHFAAKRAEEKRNKPPTKAQQRKIMCTYLKNMEGYKLNDLKLKDFDSIQEMFDRAFKRQKVEDDKETTEIKKLMEIIPDEEEVAIDAIPLAVKSPNLYVGREEVFYHTIYTYNDFGKEVLALKYGDISGITIV</sequence>
<keyword evidence="4" id="KW-1185">Reference proteome</keyword>
<comment type="caution">
    <text evidence="3">The sequence shown here is derived from an EMBL/GenBank/DDBJ whole genome shotgun (WGS) entry which is preliminary data.</text>
</comment>
<feature type="compositionally biased region" description="Polar residues" evidence="2">
    <location>
        <begin position="70"/>
        <end position="93"/>
    </location>
</feature>
<evidence type="ECO:0000313" key="3">
    <source>
        <dbReference type="EMBL" id="GJU05761.1"/>
    </source>
</evidence>
<protein>
    <submittedName>
        <fullName evidence="3">Uncharacterized protein</fullName>
    </submittedName>
</protein>
<feature type="compositionally biased region" description="Polar residues" evidence="2">
    <location>
        <begin position="39"/>
        <end position="48"/>
    </location>
</feature>
<proteinExistence type="predicted"/>
<evidence type="ECO:0000313" key="4">
    <source>
        <dbReference type="Proteomes" id="UP001151760"/>
    </source>
</evidence>
<organism evidence="3 4">
    <name type="scientific">Tanacetum coccineum</name>
    <dbReference type="NCBI Taxonomy" id="301880"/>
    <lineage>
        <taxon>Eukaryota</taxon>
        <taxon>Viridiplantae</taxon>
        <taxon>Streptophyta</taxon>
        <taxon>Embryophyta</taxon>
        <taxon>Tracheophyta</taxon>
        <taxon>Spermatophyta</taxon>
        <taxon>Magnoliopsida</taxon>
        <taxon>eudicotyledons</taxon>
        <taxon>Gunneridae</taxon>
        <taxon>Pentapetalae</taxon>
        <taxon>asterids</taxon>
        <taxon>campanulids</taxon>
        <taxon>Asterales</taxon>
        <taxon>Asteraceae</taxon>
        <taxon>Asteroideae</taxon>
        <taxon>Anthemideae</taxon>
        <taxon>Anthemidinae</taxon>
        <taxon>Tanacetum</taxon>
    </lineage>
</organism>